<evidence type="ECO:0000313" key="7">
    <source>
        <dbReference type="Proteomes" id="UP000834106"/>
    </source>
</evidence>
<evidence type="ECO:0000256" key="2">
    <source>
        <dbReference type="ARBA" id="ARBA00009430"/>
    </source>
</evidence>
<name>A0AAD1ZAE4_9LAMI</name>
<dbReference type="EMBL" id="OU503043">
    <property type="protein sequence ID" value="CAI9766141.1"/>
    <property type="molecule type" value="Genomic_DNA"/>
</dbReference>
<evidence type="ECO:0000256" key="5">
    <source>
        <dbReference type="ARBA" id="ARBA00023242"/>
    </source>
</evidence>
<dbReference type="GO" id="GO:0003677">
    <property type="term" value="F:DNA binding"/>
    <property type="evidence" value="ECO:0007669"/>
    <property type="project" value="InterPro"/>
</dbReference>
<evidence type="ECO:0000313" key="6">
    <source>
        <dbReference type="EMBL" id="CAI9766141.1"/>
    </source>
</evidence>
<keyword evidence="7" id="KW-1185">Reference proteome</keyword>
<dbReference type="GO" id="GO:0005730">
    <property type="term" value="C:nucleolus"/>
    <property type="evidence" value="ECO:0007669"/>
    <property type="project" value="UniProtKB-SubCell"/>
</dbReference>
<keyword evidence="3" id="KW-0240">DNA-directed RNA polymerase</keyword>
<evidence type="ECO:0000256" key="4">
    <source>
        <dbReference type="ARBA" id="ARBA00023163"/>
    </source>
</evidence>
<comment type="subcellular location">
    <subcellularLocation>
        <location evidence="1">Nucleus</location>
        <location evidence="1">Nucleolus</location>
    </subcellularLocation>
</comment>
<dbReference type="GO" id="GO:0000428">
    <property type="term" value="C:DNA-directed RNA polymerase complex"/>
    <property type="evidence" value="ECO:0007669"/>
    <property type="project" value="UniProtKB-KW"/>
</dbReference>
<dbReference type="AlphaFoldDB" id="A0AAD1ZAE4"/>
<dbReference type="Pfam" id="PF06870">
    <property type="entry name" value="RNA_pol_I_A49"/>
    <property type="match status" value="1"/>
</dbReference>
<organism evidence="6 7">
    <name type="scientific">Fraxinus pennsylvanica</name>
    <dbReference type="NCBI Taxonomy" id="56036"/>
    <lineage>
        <taxon>Eukaryota</taxon>
        <taxon>Viridiplantae</taxon>
        <taxon>Streptophyta</taxon>
        <taxon>Embryophyta</taxon>
        <taxon>Tracheophyta</taxon>
        <taxon>Spermatophyta</taxon>
        <taxon>Magnoliopsida</taxon>
        <taxon>eudicotyledons</taxon>
        <taxon>Gunneridae</taxon>
        <taxon>Pentapetalae</taxon>
        <taxon>asterids</taxon>
        <taxon>lamiids</taxon>
        <taxon>Lamiales</taxon>
        <taxon>Oleaceae</taxon>
        <taxon>Oleeae</taxon>
        <taxon>Fraxinus</taxon>
    </lineage>
</organism>
<comment type="similarity">
    <text evidence="2">Belongs to the eukaryotic RPA49/POLR1E RNA polymerase subunit family.</text>
</comment>
<sequence>MYSRKKNVRQDEKHHALRQTGYPAVHQDLDLKLQGVLGQKRHPAASPNLSTIEFVNWKTSRPKFPSISSQKFPSISSQKFSPLFATPNDSRIPDEKKNLLISYLLVLTMFVDDFKSDPSDIAEDLRMTPVALRTHYENLGCKFRL</sequence>
<evidence type="ECO:0000256" key="3">
    <source>
        <dbReference type="ARBA" id="ARBA00022478"/>
    </source>
</evidence>
<dbReference type="InterPro" id="IPR009668">
    <property type="entry name" value="RNA_pol-assoc_fac_A49-like"/>
</dbReference>
<keyword evidence="4" id="KW-0804">Transcription</keyword>
<gene>
    <name evidence="6" type="ORF">FPE_LOCUS13571</name>
</gene>
<dbReference type="PANTHER" id="PTHR14440">
    <property type="entry name" value="DNA-DIRECTED RNA POLYMERASE I SUBUNIT RPA49"/>
    <property type="match status" value="1"/>
</dbReference>
<accession>A0AAD1ZAE4</accession>
<evidence type="ECO:0000256" key="1">
    <source>
        <dbReference type="ARBA" id="ARBA00004604"/>
    </source>
</evidence>
<keyword evidence="5" id="KW-0539">Nucleus</keyword>
<dbReference type="GO" id="GO:0006351">
    <property type="term" value="P:DNA-templated transcription"/>
    <property type="evidence" value="ECO:0007669"/>
    <property type="project" value="InterPro"/>
</dbReference>
<protein>
    <submittedName>
        <fullName evidence="6">Uncharacterized protein</fullName>
    </submittedName>
</protein>
<reference evidence="6" key="1">
    <citation type="submission" date="2023-05" db="EMBL/GenBank/DDBJ databases">
        <authorList>
            <person name="Huff M."/>
        </authorList>
    </citation>
    <scope>NUCLEOTIDE SEQUENCE</scope>
</reference>
<dbReference type="Proteomes" id="UP000834106">
    <property type="component" value="Chromosome 8"/>
</dbReference>
<proteinExistence type="inferred from homology"/>